<accession>X0L7N7</accession>
<reference evidence="1" key="1">
    <citation type="submission" date="2011-11" db="EMBL/GenBank/DDBJ databases">
        <title>The Genome Sequence of Fusarium oxysporum Cotton.</title>
        <authorList>
            <consortium name="The Broad Institute Genome Sequencing Platform"/>
            <person name="Ma L.-J."/>
            <person name="Gale L.R."/>
            <person name="Schwartz D.C."/>
            <person name="Zhou S."/>
            <person name="Corby-Kistler H."/>
            <person name="Young S.K."/>
            <person name="Zeng Q."/>
            <person name="Gargeya S."/>
            <person name="Fitzgerald M."/>
            <person name="Haas B."/>
            <person name="Abouelleil A."/>
            <person name="Alvarado L."/>
            <person name="Arachchi H.M."/>
            <person name="Berlin A."/>
            <person name="Brown A."/>
            <person name="Chapman S.B."/>
            <person name="Chen Z."/>
            <person name="Dunbar C."/>
            <person name="Freedman E."/>
            <person name="Gearin G."/>
            <person name="Goldberg J."/>
            <person name="Griggs A."/>
            <person name="Gujja S."/>
            <person name="Heiman D."/>
            <person name="Howarth C."/>
            <person name="Larson L."/>
            <person name="Lui A."/>
            <person name="MacDonald P.J.P."/>
            <person name="Montmayeur A."/>
            <person name="Murphy C."/>
            <person name="Neiman D."/>
            <person name="Pearson M."/>
            <person name="Priest M."/>
            <person name="Roberts A."/>
            <person name="Saif S."/>
            <person name="Shea T."/>
            <person name="Shenoy N."/>
            <person name="Sisk P."/>
            <person name="Stolte C."/>
            <person name="Sykes S."/>
            <person name="Wortman J."/>
            <person name="Nusbaum C."/>
            <person name="Birren B."/>
        </authorList>
    </citation>
    <scope>NUCLEOTIDE SEQUENCE [LARGE SCALE GENOMIC DNA]</scope>
    <source>
        <strain evidence="1">25433</strain>
    </source>
</reference>
<evidence type="ECO:0000313" key="1">
    <source>
        <dbReference type="EMBL" id="EXM17006.1"/>
    </source>
</evidence>
<organism evidence="1">
    <name type="scientific">Fusarium oxysporum f. sp. vasinfectum 25433</name>
    <dbReference type="NCBI Taxonomy" id="1089449"/>
    <lineage>
        <taxon>Eukaryota</taxon>
        <taxon>Fungi</taxon>
        <taxon>Dikarya</taxon>
        <taxon>Ascomycota</taxon>
        <taxon>Pezizomycotina</taxon>
        <taxon>Sordariomycetes</taxon>
        <taxon>Hypocreomycetidae</taxon>
        <taxon>Hypocreales</taxon>
        <taxon>Nectriaceae</taxon>
        <taxon>Fusarium</taxon>
        <taxon>Fusarium oxysporum species complex</taxon>
    </lineage>
</organism>
<sequence length="121" mass="13996">MDKDFRTAATMRQSKVYMVNEKIYNACVDSMMSKGWVVISVKNRVSFEWDLQLHDAKRQVDAVCDLLPSATPNHLFCDQGREVSELSASNKALMMSLHRDLLRDDGWWKTMCCRNAYLNLT</sequence>
<proteinExistence type="predicted"/>
<protein>
    <submittedName>
        <fullName evidence="1">Uncharacterized protein</fullName>
    </submittedName>
</protein>
<reference evidence="1" key="2">
    <citation type="submission" date="2014-03" db="EMBL/GenBank/DDBJ databases">
        <title>The Genome Annotation of Fusarium oxysporum Cotton.</title>
        <authorList>
            <consortium name="The Broad Institute Genomics Platform"/>
            <person name="Ma L.-J."/>
            <person name="Corby-Kistler H."/>
            <person name="Broz K."/>
            <person name="Gale L.R."/>
            <person name="Jonkers W."/>
            <person name="O'Donnell K."/>
            <person name="Ploetz R."/>
            <person name="Steinberg C."/>
            <person name="Schwartz D.C."/>
            <person name="VanEtten H."/>
            <person name="Zhou S."/>
            <person name="Young S.K."/>
            <person name="Zeng Q."/>
            <person name="Gargeya S."/>
            <person name="Fitzgerald M."/>
            <person name="Abouelleil A."/>
            <person name="Alvarado L."/>
            <person name="Chapman S.B."/>
            <person name="Gainer-Dewar J."/>
            <person name="Goldberg J."/>
            <person name="Griggs A."/>
            <person name="Gujja S."/>
            <person name="Hansen M."/>
            <person name="Howarth C."/>
            <person name="Imamovic A."/>
            <person name="Ireland A."/>
            <person name="Larimer J."/>
            <person name="McCowan C."/>
            <person name="Murphy C."/>
            <person name="Pearson M."/>
            <person name="Poon T.W."/>
            <person name="Priest M."/>
            <person name="Roberts A."/>
            <person name="Saif S."/>
            <person name="Shea T."/>
            <person name="Sykes S."/>
            <person name="Wortman J."/>
            <person name="Nusbaum C."/>
            <person name="Birren B."/>
        </authorList>
    </citation>
    <scope>NUCLEOTIDE SEQUENCE</scope>
    <source>
        <strain evidence="1">25433</strain>
    </source>
</reference>
<name>X0L7N7_FUSOX</name>
<dbReference type="AlphaFoldDB" id="X0L7N7"/>
<dbReference type="EMBL" id="KK035218">
    <property type="protein sequence ID" value="EXM17006.1"/>
    <property type="molecule type" value="Genomic_DNA"/>
</dbReference>
<dbReference type="HOGENOM" id="CLU_2038173_0_0_1"/>
<gene>
    <name evidence="1" type="ORF">FOTG_14719</name>
</gene>
<dbReference type="Proteomes" id="UP000030701">
    <property type="component" value="Unassembled WGS sequence"/>
</dbReference>